<keyword evidence="4" id="KW-1185">Reference proteome</keyword>
<dbReference type="SUPFAM" id="SSF52218">
    <property type="entry name" value="Flavoproteins"/>
    <property type="match status" value="1"/>
</dbReference>
<gene>
    <name evidence="3" type="ORF">OCK72_09985</name>
</gene>
<dbReference type="InterPro" id="IPR008254">
    <property type="entry name" value="Flavodoxin/NO_synth"/>
</dbReference>
<dbReference type="Gene3D" id="3.40.50.360">
    <property type="match status" value="1"/>
</dbReference>
<accession>A0ABT4DK23</accession>
<sequence length="181" mass="20924">MKKIFLNLLFLTFFMYGNQNAFASTVNKKVLVAYYSLTGSTKRVAEIIAKNTNGELFEIVPVKPYSKEHDPTSERAKKEQDADIRPELSTHIKNMNNYDVIFIGFPIWWYKEPQLIKTFLEEYNFSGKIVIPFCTSGGVGIKNAEAEFRDMLPNSDIKNGGSFYRRTSEQEIKEWLKTIKL</sequence>
<name>A0ABT4DK23_FUSSI</name>
<dbReference type="Pfam" id="PF12682">
    <property type="entry name" value="Flavodoxin_4"/>
    <property type="match status" value="1"/>
</dbReference>
<dbReference type="EMBL" id="JAOXXL010000036">
    <property type="protein sequence ID" value="MCY7008955.1"/>
    <property type="molecule type" value="Genomic_DNA"/>
</dbReference>
<organism evidence="3 4">
    <name type="scientific">Fusobacterium simiae</name>
    <dbReference type="NCBI Taxonomy" id="855"/>
    <lineage>
        <taxon>Bacteria</taxon>
        <taxon>Fusobacteriati</taxon>
        <taxon>Fusobacteriota</taxon>
        <taxon>Fusobacteriia</taxon>
        <taxon>Fusobacteriales</taxon>
        <taxon>Fusobacteriaceae</taxon>
        <taxon>Fusobacterium</taxon>
    </lineage>
</organism>
<proteinExistence type="predicted"/>
<dbReference type="PANTHER" id="PTHR39201:SF1">
    <property type="entry name" value="FLAVODOXIN-LIKE DOMAIN-CONTAINING PROTEIN"/>
    <property type="match status" value="1"/>
</dbReference>
<reference evidence="3" key="1">
    <citation type="submission" date="2022-09" db="EMBL/GenBank/DDBJ databases">
        <authorList>
            <person name="Zoaiter M."/>
        </authorList>
    </citation>
    <scope>NUCLEOTIDE SEQUENCE</scope>
    <source>
        <strain evidence="3">DSM 19848</strain>
    </source>
</reference>
<dbReference type="InterPro" id="IPR029039">
    <property type="entry name" value="Flavoprotein-like_sf"/>
</dbReference>
<evidence type="ECO:0000313" key="4">
    <source>
        <dbReference type="Proteomes" id="UP001062738"/>
    </source>
</evidence>
<keyword evidence="1" id="KW-0732">Signal</keyword>
<dbReference type="PANTHER" id="PTHR39201">
    <property type="entry name" value="EXPORTED PROTEIN-RELATED"/>
    <property type="match status" value="1"/>
</dbReference>
<feature type="signal peptide" evidence="1">
    <location>
        <begin position="1"/>
        <end position="23"/>
    </location>
</feature>
<feature type="domain" description="Flavodoxin-like" evidence="2">
    <location>
        <begin position="29"/>
        <end position="178"/>
    </location>
</feature>
<evidence type="ECO:0000313" key="3">
    <source>
        <dbReference type="EMBL" id="MCY7008955.1"/>
    </source>
</evidence>
<protein>
    <submittedName>
        <fullName evidence="3">Flavodoxin</fullName>
    </submittedName>
</protein>
<evidence type="ECO:0000259" key="2">
    <source>
        <dbReference type="Pfam" id="PF12682"/>
    </source>
</evidence>
<dbReference type="Proteomes" id="UP001062738">
    <property type="component" value="Unassembled WGS sequence"/>
</dbReference>
<feature type="chain" id="PRO_5045803690" evidence="1">
    <location>
        <begin position="24"/>
        <end position="181"/>
    </location>
</feature>
<comment type="caution">
    <text evidence="3">The sequence shown here is derived from an EMBL/GenBank/DDBJ whole genome shotgun (WGS) entry which is preliminary data.</text>
</comment>
<evidence type="ECO:0000256" key="1">
    <source>
        <dbReference type="SAM" id="SignalP"/>
    </source>
</evidence>
<dbReference type="RefSeq" id="WP_265152690.1">
    <property type="nucleotide sequence ID" value="NZ_JAOXXL010000036.1"/>
</dbReference>